<reference evidence="2" key="1">
    <citation type="journal article" date="2020" name="New Phytol.">
        <title>Comparative genomics reveals dynamic genome evolution in host specialist ectomycorrhizal fungi.</title>
        <authorList>
            <person name="Lofgren L.A."/>
            <person name="Nguyen N.H."/>
            <person name="Vilgalys R."/>
            <person name="Ruytinx J."/>
            <person name="Liao H.L."/>
            <person name="Branco S."/>
            <person name="Kuo A."/>
            <person name="LaButti K."/>
            <person name="Lipzen A."/>
            <person name="Andreopoulos W."/>
            <person name="Pangilinan J."/>
            <person name="Riley R."/>
            <person name="Hundley H."/>
            <person name="Na H."/>
            <person name="Barry K."/>
            <person name="Grigoriev I.V."/>
            <person name="Stajich J.E."/>
            <person name="Kennedy P.G."/>
        </authorList>
    </citation>
    <scope>NUCLEOTIDE SEQUENCE</scope>
    <source>
        <strain evidence="2">MN1</strain>
    </source>
</reference>
<dbReference type="GeneID" id="64637706"/>
<evidence type="ECO:0000313" key="3">
    <source>
        <dbReference type="Proteomes" id="UP000807769"/>
    </source>
</evidence>
<dbReference type="Proteomes" id="UP000807769">
    <property type="component" value="Unassembled WGS sequence"/>
</dbReference>
<dbReference type="AlphaFoldDB" id="A0A9P7AR35"/>
<evidence type="ECO:0000313" key="2">
    <source>
        <dbReference type="EMBL" id="KAG1794749.1"/>
    </source>
</evidence>
<dbReference type="RefSeq" id="XP_041185161.1">
    <property type="nucleotide sequence ID" value="XM_041343690.1"/>
</dbReference>
<feature type="chain" id="PRO_5040108817" evidence="1">
    <location>
        <begin position="23"/>
        <end position="85"/>
    </location>
</feature>
<feature type="signal peptide" evidence="1">
    <location>
        <begin position="1"/>
        <end position="22"/>
    </location>
</feature>
<protein>
    <submittedName>
        <fullName evidence="2">Uncharacterized protein</fullName>
    </submittedName>
</protein>
<keyword evidence="3" id="KW-1185">Reference proteome</keyword>
<name>A0A9P7AR35_9AGAM</name>
<keyword evidence="1" id="KW-0732">Signal</keyword>
<comment type="caution">
    <text evidence="2">The sequence shown here is derived from an EMBL/GenBank/DDBJ whole genome shotgun (WGS) entry which is preliminary data.</text>
</comment>
<organism evidence="2 3">
    <name type="scientific">Suillus subaureus</name>
    <dbReference type="NCBI Taxonomy" id="48587"/>
    <lineage>
        <taxon>Eukaryota</taxon>
        <taxon>Fungi</taxon>
        <taxon>Dikarya</taxon>
        <taxon>Basidiomycota</taxon>
        <taxon>Agaricomycotina</taxon>
        <taxon>Agaricomycetes</taxon>
        <taxon>Agaricomycetidae</taxon>
        <taxon>Boletales</taxon>
        <taxon>Suillineae</taxon>
        <taxon>Suillaceae</taxon>
        <taxon>Suillus</taxon>
    </lineage>
</organism>
<dbReference type="EMBL" id="JABBWG010000359">
    <property type="protein sequence ID" value="KAG1794749.1"/>
    <property type="molecule type" value="Genomic_DNA"/>
</dbReference>
<sequence>MKFTSLRVTSVMIAVTATAGMAVVSNGDGPDIPCSPYTGEYFCSLHADHRSHAHGHPPIKGGAQGASKVTTMATLSGMFADLTDT</sequence>
<evidence type="ECO:0000256" key="1">
    <source>
        <dbReference type="SAM" id="SignalP"/>
    </source>
</evidence>
<accession>A0A9P7AR35</accession>
<gene>
    <name evidence="2" type="ORF">BJ212DRAFT_627798</name>
</gene>
<proteinExistence type="predicted"/>